<comment type="similarity">
    <text evidence="2">Belongs to the short-chain dehydrogenases/reductases (SDR) family.</text>
</comment>
<evidence type="ECO:0000313" key="4">
    <source>
        <dbReference type="Proteomes" id="UP000250275"/>
    </source>
</evidence>
<evidence type="ECO:0000256" key="1">
    <source>
        <dbReference type="ARBA" id="ARBA00023002"/>
    </source>
</evidence>
<dbReference type="PRINTS" id="PR00081">
    <property type="entry name" value="GDHRDH"/>
</dbReference>
<dbReference type="Pfam" id="PF00106">
    <property type="entry name" value="adh_short"/>
    <property type="match status" value="1"/>
</dbReference>
<dbReference type="SUPFAM" id="SSF51735">
    <property type="entry name" value="NAD(P)-binding Rossmann-fold domains"/>
    <property type="match status" value="1"/>
</dbReference>
<dbReference type="PANTHER" id="PTHR43157:SF73">
    <property type="entry name" value="WW DOMAIN-CONTAINING OXIDOREDUCTASE-LIKE PROTEIN"/>
    <property type="match status" value="1"/>
</dbReference>
<reference evidence="3 4" key="1">
    <citation type="submission" date="2015-07" db="EMBL/GenBank/DDBJ databases">
        <title>The genome of Eufriesea mexicana.</title>
        <authorList>
            <person name="Pan H."/>
            <person name="Kapheim K."/>
        </authorList>
    </citation>
    <scope>NUCLEOTIDE SEQUENCE [LARGE SCALE GENOMIC DNA]</scope>
    <source>
        <strain evidence="3">0111107269</strain>
        <tissue evidence="3">Whole body</tissue>
    </source>
</reference>
<organism evidence="3 4">
    <name type="scientific">Eufriesea mexicana</name>
    <dbReference type="NCBI Taxonomy" id="516756"/>
    <lineage>
        <taxon>Eukaryota</taxon>
        <taxon>Metazoa</taxon>
        <taxon>Ecdysozoa</taxon>
        <taxon>Arthropoda</taxon>
        <taxon>Hexapoda</taxon>
        <taxon>Insecta</taxon>
        <taxon>Pterygota</taxon>
        <taxon>Neoptera</taxon>
        <taxon>Endopterygota</taxon>
        <taxon>Hymenoptera</taxon>
        <taxon>Apocrita</taxon>
        <taxon>Aculeata</taxon>
        <taxon>Apoidea</taxon>
        <taxon>Anthophila</taxon>
        <taxon>Apidae</taxon>
        <taxon>Eufriesea</taxon>
    </lineage>
</organism>
<dbReference type="GO" id="GO:0016491">
    <property type="term" value="F:oxidoreductase activity"/>
    <property type="evidence" value="ECO:0007669"/>
    <property type="project" value="UniProtKB-KW"/>
</dbReference>
<keyword evidence="4" id="KW-1185">Reference proteome</keyword>
<dbReference type="EMBL" id="KQ761824">
    <property type="protein sequence ID" value="OAD56757.1"/>
    <property type="molecule type" value="Genomic_DNA"/>
</dbReference>
<dbReference type="Gene3D" id="3.40.50.720">
    <property type="entry name" value="NAD(P)-binding Rossmann-like Domain"/>
    <property type="match status" value="1"/>
</dbReference>
<dbReference type="InterPro" id="IPR002347">
    <property type="entry name" value="SDR_fam"/>
</dbReference>
<dbReference type="PANTHER" id="PTHR43157">
    <property type="entry name" value="PHOSPHATIDYLINOSITOL-GLYCAN BIOSYNTHESIS CLASS F PROTEIN-RELATED"/>
    <property type="match status" value="1"/>
</dbReference>
<evidence type="ECO:0000313" key="3">
    <source>
        <dbReference type="EMBL" id="OAD56757.1"/>
    </source>
</evidence>
<gene>
    <name evidence="3" type="ORF">WN48_02993</name>
</gene>
<dbReference type="PRINTS" id="PR00080">
    <property type="entry name" value="SDRFAMILY"/>
</dbReference>
<dbReference type="CDD" id="cd05327">
    <property type="entry name" value="retinol-DH_like_SDR_c_like"/>
    <property type="match status" value="1"/>
</dbReference>
<keyword evidence="1" id="KW-0560">Oxidoreductase</keyword>
<accession>A0A310SNL2</accession>
<dbReference type="OrthoDB" id="191139at2759"/>
<dbReference type="AlphaFoldDB" id="A0A310SNL2"/>
<sequence length="329" mass="36856">MRFLSNYCRSNVRLTGKTIVITGANCGIGKETARDLYRRGGRVILACRDINKAKEAVDDIKENPPRAYESNPEDEPGQLEIRHLNLTSFASIKKCAQHLLSTEPAIHILINNAGVFLHPFEKSEDGFETHFQANHLGHFLLTLLLLPKIRESAPGCRIINVSSYLHKVGNINFEDLNLESSYTPFKAYCQSKLANVLFTKELSKKLHEAGIEGINVYSLHPGVVKTELGRYVDRSIFRGARSLMRLATVFGKTAEQGAQTSLYCAVDENAGKETGLYYDNCRVACTSSKGCDSELAMQFWKRSCELLNLPSEVELEELLKILNKKLVEQ</sequence>
<proteinExistence type="inferred from homology"/>
<dbReference type="Proteomes" id="UP000250275">
    <property type="component" value="Unassembled WGS sequence"/>
</dbReference>
<evidence type="ECO:0000256" key="2">
    <source>
        <dbReference type="RuleBase" id="RU000363"/>
    </source>
</evidence>
<name>A0A310SNL2_9HYME</name>
<protein>
    <submittedName>
        <fullName evidence="3">Retinol dehydrogenase 11</fullName>
    </submittedName>
</protein>
<dbReference type="InterPro" id="IPR036291">
    <property type="entry name" value="NAD(P)-bd_dom_sf"/>
</dbReference>